<reference evidence="1" key="2">
    <citation type="journal article" date="2015" name="Fish Shellfish Immunol.">
        <title>Early steps in the European eel (Anguilla anguilla)-Vibrio vulnificus interaction in the gills: Role of the RtxA13 toxin.</title>
        <authorList>
            <person name="Callol A."/>
            <person name="Pajuelo D."/>
            <person name="Ebbesson L."/>
            <person name="Teles M."/>
            <person name="MacKenzie S."/>
            <person name="Amaro C."/>
        </authorList>
    </citation>
    <scope>NUCLEOTIDE SEQUENCE</scope>
</reference>
<protein>
    <submittedName>
        <fullName evidence="1">Uncharacterized protein</fullName>
    </submittedName>
</protein>
<organism evidence="1">
    <name type="scientific">Anguilla anguilla</name>
    <name type="common">European freshwater eel</name>
    <name type="synonym">Muraena anguilla</name>
    <dbReference type="NCBI Taxonomy" id="7936"/>
    <lineage>
        <taxon>Eukaryota</taxon>
        <taxon>Metazoa</taxon>
        <taxon>Chordata</taxon>
        <taxon>Craniata</taxon>
        <taxon>Vertebrata</taxon>
        <taxon>Euteleostomi</taxon>
        <taxon>Actinopterygii</taxon>
        <taxon>Neopterygii</taxon>
        <taxon>Teleostei</taxon>
        <taxon>Anguilliformes</taxon>
        <taxon>Anguillidae</taxon>
        <taxon>Anguilla</taxon>
    </lineage>
</organism>
<name>A0A0E9XRG9_ANGAN</name>
<reference evidence="1" key="1">
    <citation type="submission" date="2014-11" db="EMBL/GenBank/DDBJ databases">
        <authorList>
            <person name="Amaro Gonzalez C."/>
        </authorList>
    </citation>
    <scope>NUCLEOTIDE SEQUENCE</scope>
</reference>
<evidence type="ECO:0000313" key="1">
    <source>
        <dbReference type="EMBL" id="JAI05333.1"/>
    </source>
</evidence>
<proteinExistence type="predicted"/>
<dbReference type="AlphaFoldDB" id="A0A0E9XRG9"/>
<dbReference type="EMBL" id="GBXM01003245">
    <property type="protein sequence ID" value="JAI05333.1"/>
    <property type="molecule type" value="Transcribed_RNA"/>
</dbReference>
<accession>A0A0E9XRG9</accession>
<sequence length="52" mass="5622">MGTQVPCVSLPLPNAGQTPLKPSESRLVERFESCDSTETSVLLAVYILKSDN</sequence>